<dbReference type="GO" id="GO:0004378">
    <property type="term" value="F:GDP-Man:Man(1)GlcNAc(2)-PP-Dol alpha-1,3-mannosyltransferase activity"/>
    <property type="evidence" value="ECO:0007669"/>
    <property type="project" value="UniProtKB-UniRule"/>
</dbReference>
<comment type="pathway">
    <text evidence="2">Protein modification; protein glycosylation.</text>
</comment>
<evidence type="ECO:0000313" key="5">
    <source>
        <dbReference type="Proteomes" id="UP000597762"/>
    </source>
</evidence>
<protein>
    <recommendedName>
        <fullName evidence="2">Alpha-1,3/1,6-mannosyltransferase ALG2</fullName>
        <ecNumber evidence="2">2.4.1.132</ecNumber>
        <ecNumber evidence="2">2.4.1.257</ecNumber>
    </recommendedName>
    <alternativeName>
        <fullName evidence="2">GDP-Man:Man(1)GlcNAc(2)-PP-Dol alpha-1,3-mannosyltransferase</fullName>
    </alternativeName>
</protein>
<proteinExistence type="inferred from homology"/>
<comment type="caution">
    <text evidence="4">The sequence shown here is derived from an EMBL/GenBank/DDBJ whole genome shotgun (WGS) entry which is preliminary data.</text>
</comment>
<keyword evidence="1 2" id="KW-0808">Transferase</keyword>
<feature type="transmembrane region" description="Helical" evidence="2">
    <location>
        <begin position="302"/>
        <end position="319"/>
    </location>
</feature>
<keyword evidence="3" id="KW-0175">Coiled coil</keyword>
<dbReference type="AlphaFoldDB" id="A0A812DFE7"/>
<evidence type="ECO:0000313" key="4">
    <source>
        <dbReference type="EMBL" id="CAE1299294.1"/>
    </source>
</evidence>
<dbReference type="Gene3D" id="3.40.50.2000">
    <property type="entry name" value="Glycogen Phosphorylase B"/>
    <property type="match status" value="1"/>
</dbReference>
<dbReference type="GO" id="GO:0005789">
    <property type="term" value="C:endoplasmic reticulum membrane"/>
    <property type="evidence" value="ECO:0007669"/>
    <property type="project" value="UniProtKB-SubCell"/>
</dbReference>
<dbReference type="UniPathway" id="UPA00378"/>
<keyword evidence="2" id="KW-0472">Membrane</keyword>
<dbReference type="GO" id="GO:0102704">
    <property type="term" value="F:GDP-Man:Man(2)GlcNAc(2)-PP-Dol alpha-1,6-mannosyltransferase activity"/>
    <property type="evidence" value="ECO:0007669"/>
    <property type="project" value="UniProtKB-UniRule"/>
</dbReference>
<comment type="subcellular location">
    <subcellularLocation>
        <location evidence="2">Endoplasmic reticulum membrane</location>
        <topology evidence="2">Single-pass membrane protein</topology>
    </subcellularLocation>
</comment>
<dbReference type="SUPFAM" id="SSF53756">
    <property type="entry name" value="UDP-Glycosyltransferase/glycogen phosphorylase"/>
    <property type="match status" value="1"/>
</dbReference>
<keyword evidence="2" id="KW-0812">Transmembrane</keyword>
<evidence type="ECO:0000256" key="1">
    <source>
        <dbReference type="ARBA" id="ARBA00022679"/>
    </source>
</evidence>
<keyword evidence="2" id="KW-1133">Transmembrane helix</keyword>
<keyword evidence="2 4" id="KW-0328">Glycosyltransferase</keyword>
<dbReference type="PANTHER" id="PTHR45918:SF1">
    <property type="entry name" value="ALPHA-1,3_1,6-MANNOSYLTRANSFERASE ALG2"/>
    <property type="match status" value="1"/>
</dbReference>
<dbReference type="InterPro" id="IPR027054">
    <property type="entry name" value="ALG2"/>
</dbReference>
<organism evidence="4 5">
    <name type="scientific">Acanthosepion pharaonis</name>
    <name type="common">Pharaoh cuttlefish</name>
    <name type="synonym">Sepia pharaonis</name>
    <dbReference type="NCBI Taxonomy" id="158019"/>
    <lineage>
        <taxon>Eukaryota</taxon>
        <taxon>Metazoa</taxon>
        <taxon>Spiralia</taxon>
        <taxon>Lophotrochozoa</taxon>
        <taxon>Mollusca</taxon>
        <taxon>Cephalopoda</taxon>
        <taxon>Coleoidea</taxon>
        <taxon>Decapodiformes</taxon>
        <taxon>Sepiida</taxon>
        <taxon>Sepiina</taxon>
        <taxon>Sepiidae</taxon>
        <taxon>Acanthosepion</taxon>
    </lineage>
</organism>
<dbReference type="EC" id="2.4.1.132" evidence="2"/>
<dbReference type="EMBL" id="CAHIKZ030003358">
    <property type="protein sequence ID" value="CAE1299294.1"/>
    <property type="molecule type" value="Genomic_DNA"/>
</dbReference>
<dbReference type="PANTHER" id="PTHR45918">
    <property type="entry name" value="ALPHA-1,3/1,6-MANNOSYLTRANSFERASE ALG2"/>
    <property type="match status" value="1"/>
</dbReference>
<dbReference type="EC" id="2.4.1.257" evidence="2"/>
<name>A0A812DFE7_ACAPH</name>
<dbReference type="Proteomes" id="UP000597762">
    <property type="component" value="Unassembled WGS sequence"/>
</dbReference>
<comment type="catalytic activity">
    <reaction evidence="2">
        <text>an alpha-D-Man-(1-&gt;3)-beta-D-Man-(1-&gt;4)-beta-D-GlcNAc-(1-&gt;4)-alpha-D-GlcNAc-diphospho-di-trans,poly-cis-dolichol + GDP-alpha-D-mannose = an alpha-D-Man-(1-&gt;3)-[alpha-D-Man-(1-&gt;6)]-beta-D-Man-(1-&gt;4)-beta-D-GlcNAc-(1-&gt;4)-alpha-D-GlcNAc-diphospho-di-trans,poly-cis-dolichol + GDP + H(+)</text>
        <dbReference type="Rhea" id="RHEA:29519"/>
        <dbReference type="Rhea" id="RHEA-COMP:19513"/>
        <dbReference type="Rhea" id="RHEA-COMP:19515"/>
        <dbReference type="ChEBI" id="CHEBI:15378"/>
        <dbReference type="ChEBI" id="CHEBI:57527"/>
        <dbReference type="ChEBI" id="CHEBI:58189"/>
        <dbReference type="ChEBI" id="CHEBI:132510"/>
        <dbReference type="ChEBI" id="CHEBI:132511"/>
        <dbReference type="EC" id="2.4.1.257"/>
    </reaction>
    <physiologicalReaction direction="left-to-right" evidence="2">
        <dbReference type="Rhea" id="RHEA:29520"/>
    </physiologicalReaction>
</comment>
<keyword evidence="5" id="KW-1185">Reference proteome</keyword>
<comment type="function">
    <text evidence="2">Mannosylates Man(2)GlcNAc(2)-dolichol diphosphate and Man(1)GlcNAc(2)-dolichol diphosphate to form Man(3)GlcNAc(2)-dolichol diphosphate.</text>
</comment>
<dbReference type="OrthoDB" id="448893at2759"/>
<sequence length="322" mass="37187">MLLTGRETTLKSIYRAPLDWFEEITTGMADRILVNSNFTAGVFRETFKRLSHIEPAVLYPTPNFALMDAASEQPPSDEIIPQNKKFIFLSINRYERKKNLDLALYAFMNLEEQVPNPKDIHLIMAGGYDERYQNQVTVFIVGHTTICEQKLKLINQLNEFFLLHSKLFIDEAWEEQISIDVDIDTVSHNVKDSLTSAAVLSNRLSEINKEMVQYFTEQATAGAAHLKFNLKLNQVIVPSKLDSLIKQNEETILELKEKLENDIVDEDEVLEAADNLHKLQIQDLSVNHREEIVQLEMNHKKSLLQLTVCVFVYLNYFFFKST</sequence>
<comment type="catalytic activity">
    <reaction evidence="2">
        <text>a beta-D-Man-(1-&gt;4)-beta-D-GlcNAc-(1-&gt;4)-alpha-D-GlcNAc-diphospho-di-trans,poly-cis-dolichol + GDP-alpha-D-mannose = an alpha-D-Man-(1-&gt;3)-beta-D-Man-(1-&gt;4)-beta-D-GlcNAc-(1-&gt;4)-alpha-D-GlcNAc-diphospho-di-trans,poly-cis-dolichol + GDP + H(+)</text>
        <dbReference type="Rhea" id="RHEA:29515"/>
        <dbReference type="Rhea" id="RHEA-COMP:19511"/>
        <dbReference type="Rhea" id="RHEA-COMP:19513"/>
        <dbReference type="ChEBI" id="CHEBI:15378"/>
        <dbReference type="ChEBI" id="CHEBI:57527"/>
        <dbReference type="ChEBI" id="CHEBI:58189"/>
        <dbReference type="ChEBI" id="CHEBI:58472"/>
        <dbReference type="ChEBI" id="CHEBI:132510"/>
        <dbReference type="EC" id="2.4.1.132"/>
    </reaction>
    <physiologicalReaction direction="left-to-right" evidence="2">
        <dbReference type="Rhea" id="RHEA:29516"/>
    </physiologicalReaction>
</comment>
<gene>
    <name evidence="4" type="ORF">SPHA_53161</name>
</gene>
<evidence type="ECO:0000256" key="3">
    <source>
        <dbReference type="SAM" id="Coils"/>
    </source>
</evidence>
<reference evidence="4" key="1">
    <citation type="submission" date="2021-01" db="EMBL/GenBank/DDBJ databases">
        <authorList>
            <person name="Li R."/>
            <person name="Bekaert M."/>
        </authorList>
    </citation>
    <scope>NUCLEOTIDE SEQUENCE</scope>
    <source>
        <strain evidence="4">Farmed</strain>
    </source>
</reference>
<accession>A0A812DFE7</accession>
<feature type="coiled-coil region" evidence="3">
    <location>
        <begin position="241"/>
        <end position="276"/>
    </location>
</feature>
<comment type="similarity">
    <text evidence="2">Belongs to the glycosyltransferase group 1 family.</text>
</comment>
<evidence type="ECO:0000256" key="2">
    <source>
        <dbReference type="RuleBase" id="RU367136"/>
    </source>
</evidence>